<feature type="transmembrane region" description="Helical" evidence="1">
    <location>
        <begin position="505"/>
        <end position="528"/>
    </location>
</feature>
<dbReference type="OMA" id="YNAYLLH"/>
<accession>A0A9Q0L5R0</accession>
<dbReference type="AlphaFoldDB" id="A0A9Q0L5R0"/>
<dbReference type="InterPro" id="IPR002656">
    <property type="entry name" value="Acyl_transf_3_dom"/>
</dbReference>
<feature type="transmembrane region" description="Helical" evidence="1">
    <location>
        <begin position="549"/>
        <end position="568"/>
    </location>
</feature>
<dbReference type="GO" id="GO:0016747">
    <property type="term" value="F:acyltransferase activity, transferring groups other than amino-acyl groups"/>
    <property type="evidence" value="ECO:0007669"/>
    <property type="project" value="InterPro"/>
</dbReference>
<reference evidence="4" key="1">
    <citation type="submission" date="2022-10" db="EMBL/GenBank/DDBJ databases">
        <title>Novel sulphate-reducing endosymbionts in the free-living metamonad Anaeramoeba.</title>
        <authorList>
            <person name="Jerlstrom-Hultqvist J."/>
            <person name="Cepicka I."/>
            <person name="Gallot-Lavallee L."/>
            <person name="Salas-Leiva D."/>
            <person name="Curtis B.A."/>
            <person name="Zahonova K."/>
            <person name="Pipaliya S."/>
            <person name="Dacks J."/>
            <person name="Roger A.J."/>
        </authorList>
    </citation>
    <scope>NUCLEOTIDE SEQUENCE</scope>
    <source>
        <strain evidence="4">BMAN</strain>
    </source>
</reference>
<feature type="transmembrane region" description="Helical" evidence="1">
    <location>
        <begin position="357"/>
        <end position="378"/>
    </location>
</feature>
<dbReference type="PANTHER" id="PTHR11161:SF0">
    <property type="entry name" value="O-ACYLTRANSFERASE LIKE PROTEIN"/>
    <property type="match status" value="1"/>
</dbReference>
<protein>
    <submittedName>
        <fullName evidence="4">O-acyltransferase</fullName>
    </submittedName>
</protein>
<evidence type="ECO:0000259" key="3">
    <source>
        <dbReference type="Pfam" id="PF01757"/>
    </source>
</evidence>
<comment type="caution">
    <text evidence="4">The sequence shown here is derived from an EMBL/GenBank/DDBJ whole genome shotgun (WGS) entry which is preliminary data.</text>
</comment>
<feature type="transmembrane region" description="Helical" evidence="1">
    <location>
        <begin position="210"/>
        <end position="232"/>
    </location>
</feature>
<feature type="transmembrane region" description="Helical" evidence="1">
    <location>
        <begin position="132"/>
        <end position="154"/>
    </location>
</feature>
<feature type="transmembrane region" description="Helical" evidence="1">
    <location>
        <begin position="428"/>
        <end position="446"/>
    </location>
</feature>
<dbReference type="Proteomes" id="UP001149090">
    <property type="component" value="Unassembled WGS sequence"/>
</dbReference>
<feature type="transmembrane region" description="Helical" evidence="1">
    <location>
        <begin position="293"/>
        <end position="314"/>
    </location>
</feature>
<evidence type="ECO:0000256" key="1">
    <source>
        <dbReference type="SAM" id="Phobius"/>
    </source>
</evidence>
<sequence>MKLNQILFFFIFLLFLIPNSKQDPQTCYNEILDVFYYRNASHSSEMIEASSFKYDDLGNFDECYALTKEEIAKYSLISVDMAGVSVKIGVCFPFVCSQDDLYAISPELKLFFNLPSDVILDFQVYKKFALDWRASIMITTIIILVLIGIIGTIIDYQYFVDKEEKVNEKNNSVQNPKWMMILKQFSFILNFKQLTQEHPQSIKFLNGLRVISMLWIMLGHTYSYTLDIAGIINVSSIVDIFRRFTFQIIPGAQFGVDTFFFLSGFLVSYLMLKKMKQNNGKFVNLWKFYLHRYIRLAPTFTFILFFSYTLAPYLGYGPNWEFTRDFLQTRCQKYWWTNLLLINNFHPRWENQCMGNLWYIANDWQFYVVSPFIILIFFRKKIFGWITSLSIFIISYILSVVISSHYSLSPSILGPGIDDYYTYYYSKPYCRIPTFLIGICLAVFITQFDIKKFKIPRYLKFSLALVASFFLAISVFGTYSLYKDDKLDVQESKIDWDHWSKPEKVIWISFSKSVFILGVAIFSFLFLSGNLVLVNDFLSSKIWIPFSKLTYSVYVLQPILIVVVIGSFRDSIYFSGLSISKFYVFNVVAGYFFAMIITLIVEFPFSNLQRLLLSR</sequence>
<keyword evidence="5" id="KW-1185">Reference proteome</keyword>
<name>A0A9Q0L5R0_ANAIG</name>
<feature type="domain" description="Acyltransferase 3" evidence="3">
    <location>
        <begin position="203"/>
        <end position="603"/>
    </location>
</feature>
<keyword evidence="1" id="KW-0472">Membrane</keyword>
<feature type="transmembrane region" description="Helical" evidence="1">
    <location>
        <begin position="583"/>
        <end position="605"/>
    </location>
</feature>
<gene>
    <name evidence="4" type="ORF">M0811_03146</name>
</gene>
<evidence type="ECO:0000256" key="2">
    <source>
        <dbReference type="SAM" id="SignalP"/>
    </source>
</evidence>
<dbReference type="InterPro" id="IPR052728">
    <property type="entry name" value="O2_lipid_transport_reg"/>
</dbReference>
<dbReference type="OrthoDB" id="207378at2759"/>
<dbReference type="Pfam" id="PF01757">
    <property type="entry name" value="Acyl_transf_3"/>
    <property type="match status" value="1"/>
</dbReference>
<keyword evidence="1" id="KW-1133">Transmembrane helix</keyword>
<feature type="chain" id="PRO_5040435247" evidence="2">
    <location>
        <begin position="23"/>
        <end position="615"/>
    </location>
</feature>
<dbReference type="PANTHER" id="PTHR11161">
    <property type="entry name" value="O-ACYLTRANSFERASE"/>
    <property type="match status" value="1"/>
</dbReference>
<feature type="transmembrane region" description="Helical" evidence="1">
    <location>
        <begin position="252"/>
        <end position="272"/>
    </location>
</feature>
<feature type="transmembrane region" description="Helical" evidence="1">
    <location>
        <begin position="385"/>
        <end position="408"/>
    </location>
</feature>
<organism evidence="4 5">
    <name type="scientific">Anaeramoeba ignava</name>
    <name type="common">Anaerobic marine amoeba</name>
    <dbReference type="NCBI Taxonomy" id="1746090"/>
    <lineage>
        <taxon>Eukaryota</taxon>
        <taxon>Metamonada</taxon>
        <taxon>Anaeramoebidae</taxon>
        <taxon>Anaeramoeba</taxon>
    </lineage>
</organism>
<evidence type="ECO:0000313" key="5">
    <source>
        <dbReference type="Proteomes" id="UP001149090"/>
    </source>
</evidence>
<feature type="signal peptide" evidence="2">
    <location>
        <begin position="1"/>
        <end position="22"/>
    </location>
</feature>
<feature type="transmembrane region" description="Helical" evidence="1">
    <location>
        <begin position="458"/>
        <end position="482"/>
    </location>
</feature>
<evidence type="ECO:0000313" key="4">
    <source>
        <dbReference type="EMBL" id="KAJ5066802.1"/>
    </source>
</evidence>
<dbReference type="EMBL" id="JAPDFW010000136">
    <property type="protein sequence ID" value="KAJ5066802.1"/>
    <property type="molecule type" value="Genomic_DNA"/>
</dbReference>
<keyword evidence="2" id="KW-0732">Signal</keyword>
<proteinExistence type="predicted"/>
<keyword evidence="1" id="KW-0812">Transmembrane</keyword>